<evidence type="ECO:0000313" key="3">
    <source>
        <dbReference type="Proteomes" id="UP000054078"/>
    </source>
</evidence>
<organism evidence="2 3">
    <name type="scientific">Tractidigestivibacter scatoligenes</name>
    <name type="common">Olsenella scatoligenes</name>
    <dbReference type="NCBI Taxonomy" id="1299998"/>
    <lineage>
        <taxon>Bacteria</taxon>
        <taxon>Bacillati</taxon>
        <taxon>Actinomycetota</taxon>
        <taxon>Coriobacteriia</taxon>
        <taxon>Coriobacteriales</taxon>
        <taxon>Atopobiaceae</taxon>
        <taxon>Tractidigestivibacter</taxon>
    </lineage>
</organism>
<keyword evidence="3" id="KW-1185">Reference proteome</keyword>
<evidence type="ECO:0000256" key="1">
    <source>
        <dbReference type="SAM" id="MobiDB-lite"/>
    </source>
</evidence>
<feature type="region of interest" description="Disordered" evidence="1">
    <location>
        <begin position="1"/>
        <end position="77"/>
    </location>
</feature>
<dbReference type="AlphaFoldDB" id="A0A100YXK8"/>
<dbReference type="EMBL" id="LOJF01000001">
    <property type="protein sequence ID" value="KUH59554.1"/>
    <property type="molecule type" value="Genomic_DNA"/>
</dbReference>
<gene>
    <name evidence="2" type="ORF">AUL39_04440</name>
</gene>
<reference evidence="2 3" key="1">
    <citation type="submission" date="2015-12" db="EMBL/GenBank/DDBJ databases">
        <title>Draft Genome Sequence of Olsenella scatoligenes SK9K4T; a Producer of 3-Methylindole- (skatole) and 4-Methylphenol- (p-cresol) Isolated from Pig Feces.</title>
        <authorList>
            <person name="Li X."/>
            <person name="Borg B."/>
            <person name="Canibe N."/>
        </authorList>
    </citation>
    <scope>NUCLEOTIDE SEQUENCE [LARGE SCALE GENOMIC DNA]</scope>
    <source>
        <strain evidence="2 3">SK9K4</strain>
    </source>
</reference>
<feature type="compositionally biased region" description="Basic and acidic residues" evidence="1">
    <location>
        <begin position="40"/>
        <end position="51"/>
    </location>
</feature>
<dbReference type="RefSeq" id="WP_059053975.1">
    <property type="nucleotide sequence ID" value="NZ_LOJF01000001.1"/>
</dbReference>
<dbReference type="Proteomes" id="UP000054078">
    <property type="component" value="Unassembled WGS sequence"/>
</dbReference>
<evidence type="ECO:0000313" key="2">
    <source>
        <dbReference type="EMBL" id="KUH59554.1"/>
    </source>
</evidence>
<sequence>MESSAAGGRATPHPRQPMPLSERAKIFSPFDPLKGYRAMLAERERQQEEGTAHGPRPWPHPAPPAIQRGPGHNVDKD</sequence>
<protein>
    <submittedName>
        <fullName evidence="2">Uncharacterized protein</fullName>
    </submittedName>
</protein>
<dbReference type="OrthoDB" id="3193165at2"/>
<dbReference type="STRING" id="1299998.AUL39_04440"/>
<name>A0A100YXK8_TRASO</name>
<comment type="caution">
    <text evidence="2">The sequence shown here is derived from an EMBL/GenBank/DDBJ whole genome shotgun (WGS) entry which is preliminary data.</text>
</comment>
<accession>A0A100YXK8</accession>
<proteinExistence type="predicted"/>